<accession>K2SN16</accession>
<dbReference type="Proteomes" id="UP000007129">
    <property type="component" value="Unassembled WGS sequence"/>
</dbReference>
<organism evidence="3 4">
    <name type="scientific">Macrophomina phaseolina (strain MS6)</name>
    <name type="common">Charcoal rot fungus</name>
    <dbReference type="NCBI Taxonomy" id="1126212"/>
    <lineage>
        <taxon>Eukaryota</taxon>
        <taxon>Fungi</taxon>
        <taxon>Dikarya</taxon>
        <taxon>Ascomycota</taxon>
        <taxon>Pezizomycotina</taxon>
        <taxon>Dothideomycetes</taxon>
        <taxon>Dothideomycetes incertae sedis</taxon>
        <taxon>Botryosphaeriales</taxon>
        <taxon>Botryosphaeriaceae</taxon>
        <taxon>Macrophomina</taxon>
    </lineage>
</organism>
<dbReference type="GO" id="GO:0016740">
    <property type="term" value="F:transferase activity"/>
    <property type="evidence" value="ECO:0007669"/>
    <property type="project" value="UniProtKB-KW"/>
</dbReference>
<keyword evidence="3" id="KW-0808">Transferase</keyword>
<dbReference type="PANTHER" id="PTHR21310">
    <property type="entry name" value="AMINOGLYCOSIDE PHOSPHOTRANSFERASE-RELATED-RELATED"/>
    <property type="match status" value="1"/>
</dbReference>
<evidence type="ECO:0000259" key="2">
    <source>
        <dbReference type="Pfam" id="PF01636"/>
    </source>
</evidence>
<feature type="region of interest" description="Disordered" evidence="1">
    <location>
        <begin position="1"/>
        <end position="26"/>
    </location>
</feature>
<dbReference type="PANTHER" id="PTHR21310:SF51">
    <property type="entry name" value="AMINOGLYCOSIDE PHOSPHOTRANSFERASE DOMAIN-CONTAINING PROTEIN"/>
    <property type="match status" value="1"/>
</dbReference>
<evidence type="ECO:0000313" key="4">
    <source>
        <dbReference type="Proteomes" id="UP000007129"/>
    </source>
</evidence>
<dbReference type="InterPro" id="IPR011009">
    <property type="entry name" value="Kinase-like_dom_sf"/>
</dbReference>
<dbReference type="InterPro" id="IPR051678">
    <property type="entry name" value="AGP_Transferase"/>
</dbReference>
<name>K2SN16_MACPH</name>
<feature type="region of interest" description="Disordered" evidence="1">
    <location>
        <begin position="54"/>
        <end position="86"/>
    </location>
</feature>
<dbReference type="eggNOG" id="ENOG502S3GD">
    <property type="taxonomic scope" value="Eukaryota"/>
</dbReference>
<comment type="caution">
    <text evidence="3">The sequence shown here is derived from an EMBL/GenBank/DDBJ whole genome shotgun (WGS) entry which is preliminary data.</text>
</comment>
<sequence>MFSPKKLLSRPDHTKRNRSRSTSNQRFSYYTVSDAASSAYSGAVKKLEKVTKKLRHALPSTKRTSKEHPEAATVTPKGPPSDESSWNTAKWGPVLDISDVALARLIGLYTFSTLKKSAVKIQVLDRTAGHNNAVYTMQYMALGTTAEVCIRVPACGWGDHWTPNDAEALRNTALAMRYIKKTTSLPVPTVHQYDTTFNNPIGAPYIMTSFVPGRPLLSVWHDPALTLPALSLEQTRQNILRSLASAMASLRPLTFPSMGPLLFAAGGNNGQASASSPPTTPRVDSAILAPFGAPRGPSFSPADHLSTTETHAKTFFRRCLAESRAYALAVEDSAEVAGVHALFALLLDAIPWSQQPESFVVAPPGFRANNILVDERGEVTGVLDWDGMETVPALVGWAAYPDFLAADVVEGVAWNLGFMDGDVLDGRAWDGYREMYANFLEEACGNGVTGVRKSHWYRVVLTSVGDLDRMRVVLDGVLAEALPRVRRTELVVLAGKGGLTGEKEKLVKERFRELLA</sequence>
<dbReference type="EMBL" id="AHHD01000215">
    <property type="protein sequence ID" value="EKG18175.1"/>
    <property type="molecule type" value="Genomic_DNA"/>
</dbReference>
<dbReference type="InParanoid" id="K2SN16"/>
<evidence type="ECO:0000256" key="1">
    <source>
        <dbReference type="SAM" id="MobiDB-lite"/>
    </source>
</evidence>
<dbReference type="Pfam" id="PF01636">
    <property type="entry name" value="APH"/>
    <property type="match status" value="1"/>
</dbReference>
<dbReference type="InterPro" id="IPR002575">
    <property type="entry name" value="Aminoglycoside_PTrfase"/>
</dbReference>
<dbReference type="OrthoDB" id="10003767at2759"/>
<dbReference type="AlphaFoldDB" id="K2SN16"/>
<dbReference type="VEuPathDB" id="FungiDB:MPH_04564"/>
<reference evidence="3 4" key="1">
    <citation type="journal article" date="2012" name="BMC Genomics">
        <title>Tools to kill: Genome of one of the most destructive plant pathogenic fungi Macrophomina phaseolina.</title>
        <authorList>
            <person name="Islam M.S."/>
            <person name="Haque M.S."/>
            <person name="Islam M.M."/>
            <person name="Emdad E.M."/>
            <person name="Halim A."/>
            <person name="Hossen Q.M.M."/>
            <person name="Hossain M.Z."/>
            <person name="Ahmed B."/>
            <person name="Rahim S."/>
            <person name="Rahman M.S."/>
            <person name="Alam M.M."/>
            <person name="Hou S."/>
            <person name="Wan X."/>
            <person name="Saito J.A."/>
            <person name="Alam M."/>
        </authorList>
    </citation>
    <scope>NUCLEOTIDE SEQUENCE [LARGE SCALE GENOMIC DNA]</scope>
    <source>
        <strain evidence="3 4">MS6</strain>
    </source>
</reference>
<proteinExistence type="predicted"/>
<dbReference type="HOGENOM" id="CLU_027206_1_0_1"/>
<dbReference type="Gene3D" id="3.90.1200.10">
    <property type="match status" value="1"/>
</dbReference>
<gene>
    <name evidence="3" type="ORF">MPH_04564</name>
</gene>
<protein>
    <submittedName>
        <fullName evidence="3">Aminoglycoside phosphotransferase</fullName>
    </submittedName>
</protein>
<dbReference type="SUPFAM" id="SSF56112">
    <property type="entry name" value="Protein kinase-like (PK-like)"/>
    <property type="match status" value="1"/>
</dbReference>
<feature type="domain" description="Aminoglycoside phosphotransferase" evidence="2">
    <location>
        <begin position="166"/>
        <end position="388"/>
    </location>
</feature>
<evidence type="ECO:0000313" key="3">
    <source>
        <dbReference type="EMBL" id="EKG18175.1"/>
    </source>
</evidence>